<feature type="domain" description="Fe2OG dioxygenase" evidence="4">
    <location>
        <begin position="194"/>
        <end position="301"/>
    </location>
</feature>
<proteinExistence type="inferred from homology"/>
<evidence type="ECO:0000256" key="1">
    <source>
        <dbReference type="ARBA" id="ARBA00004792"/>
    </source>
</evidence>
<name>F4CUJ8_PSEUX</name>
<dbReference type="PROSITE" id="PS51471">
    <property type="entry name" value="FE2OG_OXY"/>
    <property type="match status" value="1"/>
</dbReference>
<dbReference type="eggNOG" id="COG3491">
    <property type="taxonomic scope" value="Bacteria"/>
</dbReference>
<accession>F4CUJ8</accession>
<keyword evidence="2" id="KW-0045">Antibiotic biosynthesis</keyword>
<protein>
    <submittedName>
        <fullName evidence="5">Flavanone 3-dioxygenase</fullName>
        <ecNumber evidence="5">1.14.11.9</ecNumber>
    </submittedName>
</protein>
<dbReference type="HOGENOM" id="CLU_010119_6_1_11"/>
<reference evidence="5 6" key="1">
    <citation type="journal article" date="2011" name="J. Bacteriol.">
        <title>Genome sequence of the 1,4-dioxane-degrading Pseudonocardia dioxanivorans strain CB1190.</title>
        <authorList>
            <person name="Sales C.M."/>
            <person name="Mahendra S."/>
            <person name="Grostern A."/>
            <person name="Parales R.E."/>
            <person name="Goodwin L.A."/>
            <person name="Woyke T."/>
            <person name="Nolan M."/>
            <person name="Lapidus A."/>
            <person name="Chertkov O."/>
            <person name="Ovchinnikova G."/>
            <person name="Sczyrba A."/>
            <person name="Alvarez-Cohen L."/>
        </authorList>
    </citation>
    <scope>NUCLEOTIDE SEQUENCE [LARGE SCALE GENOMIC DNA]</scope>
    <source>
        <strain evidence="6">ATCC 55486 / DSM 44775 / JCM 13855 / CB1190</strain>
    </source>
</reference>
<dbReference type="AlphaFoldDB" id="F4CUJ8"/>
<evidence type="ECO:0000259" key="4">
    <source>
        <dbReference type="PROSITE" id="PS51471"/>
    </source>
</evidence>
<sequence>MTAHPPGTTEDPTVVGGFVPVVDVDGRDGSPARRREIARAIDTACRESGFFGIVGHGVDLSLIQRMHDVTVDLFSTPDAEKAALLVPPDDPTLRGIFARAGSVSAAEDITTSPDLCELFTMNQLGEPGVAEVAGLGDAYDVWSRPNVWPERPAGFKETWLEYYRQVSDLSADLMRLCALGLGLDEEFFTPFVDIHSSNLTANWYPPVDTDPLPDQYRKGPHSDWGTLTILYQDNCGGLQVFDKAGDWIDVPVVEGGFVVNIGDLMAVWTNDEWVSTKHRVLAPTGEMARKPRVSLAFFHQPNWSADIECLPSCQGPGKPAKYAPTTSGAYLLQKMESAFGSAE</sequence>
<dbReference type="GO" id="GO:0017000">
    <property type="term" value="P:antibiotic biosynthetic process"/>
    <property type="evidence" value="ECO:0007669"/>
    <property type="project" value="UniProtKB-KW"/>
</dbReference>
<keyword evidence="6" id="KW-1185">Reference proteome</keyword>
<dbReference type="InterPro" id="IPR027443">
    <property type="entry name" value="IPNS-like_sf"/>
</dbReference>
<dbReference type="InterPro" id="IPR005123">
    <property type="entry name" value="Oxoglu/Fe-dep_dioxygenase_dom"/>
</dbReference>
<gene>
    <name evidence="5" type="ordered locus">Psed_3192</name>
</gene>
<dbReference type="PRINTS" id="PR00682">
    <property type="entry name" value="IPNSYNTHASE"/>
</dbReference>
<dbReference type="EC" id="1.14.11.9" evidence="5"/>
<dbReference type="SUPFAM" id="SSF51197">
    <property type="entry name" value="Clavaminate synthase-like"/>
    <property type="match status" value="1"/>
</dbReference>
<dbReference type="KEGG" id="pdx:Psed_3192"/>
<evidence type="ECO:0000313" key="5">
    <source>
        <dbReference type="EMBL" id="AEA25388.1"/>
    </source>
</evidence>
<comment type="similarity">
    <text evidence="3">Belongs to the iron/ascorbate-dependent oxidoreductase family.</text>
</comment>
<dbReference type="InterPro" id="IPR050231">
    <property type="entry name" value="Iron_ascorbate_oxido_reductase"/>
</dbReference>
<dbReference type="InterPro" id="IPR026992">
    <property type="entry name" value="DIOX_N"/>
</dbReference>
<dbReference type="PANTHER" id="PTHR47990">
    <property type="entry name" value="2-OXOGLUTARATE (2OG) AND FE(II)-DEPENDENT OXYGENASE SUPERFAMILY PROTEIN-RELATED"/>
    <property type="match status" value="1"/>
</dbReference>
<dbReference type="GO" id="GO:0045486">
    <property type="term" value="F:flavanone 3-dioxygenase activity"/>
    <property type="evidence" value="ECO:0007669"/>
    <property type="project" value="UniProtKB-EC"/>
</dbReference>
<keyword evidence="3" id="KW-0479">Metal-binding</keyword>
<dbReference type="GO" id="GO:0046872">
    <property type="term" value="F:metal ion binding"/>
    <property type="evidence" value="ECO:0007669"/>
    <property type="project" value="UniProtKB-KW"/>
</dbReference>
<dbReference type="Pfam" id="PF14226">
    <property type="entry name" value="DIOX_N"/>
    <property type="match status" value="1"/>
</dbReference>
<dbReference type="Gene3D" id="2.60.120.330">
    <property type="entry name" value="B-lactam Antibiotic, Isopenicillin N Synthase, Chain"/>
    <property type="match status" value="1"/>
</dbReference>
<dbReference type="Pfam" id="PF03171">
    <property type="entry name" value="2OG-FeII_Oxy"/>
    <property type="match status" value="1"/>
</dbReference>
<evidence type="ECO:0000256" key="3">
    <source>
        <dbReference type="RuleBase" id="RU003682"/>
    </source>
</evidence>
<dbReference type="InterPro" id="IPR044861">
    <property type="entry name" value="IPNS-like_FE2OG_OXY"/>
</dbReference>
<keyword evidence="3 5" id="KW-0560">Oxidoreductase</keyword>
<dbReference type="RefSeq" id="WP_013675309.1">
    <property type="nucleotide sequence ID" value="NC_015312.1"/>
</dbReference>
<organism evidence="5 6">
    <name type="scientific">Pseudonocardia dioxanivorans (strain ATCC 55486 / DSM 44775 / JCM 13855 / CB1190)</name>
    <dbReference type="NCBI Taxonomy" id="675635"/>
    <lineage>
        <taxon>Bacteria</taxon>
        <taxon>Bacillati</taxon>
        <taxon>Actinomycetota</taxon>
        <taxon>Actinomycetes</taxon>
        <taxon>Pseudonocardiales</taxon>
        <taxon>Pseudonocardiaceae</taxon>
        <taxon>Pseudonocardia</taxon>
    </lineage>
</organism>
<dbReference type="STRING" id="675635.Psed_3192"/>
<comment type="pathway">
    <text evidence="1">Antibiotic biosynthesis.</text>
</comment>
<dbReference type="OrthoDB" id="21825at2"/>
<dbReference type="Proteomes" id="UP000007809">
    <property type="component" value="Chromosome"/>
</dbReference>
<evidence type="ECO:0000313" key="6">
    <source>
        <dbReference type="Proteomes" id="UP000007809"/>
    </source>
</evidence>
<evidence type="ECO:0000256" key="2">
    <source>
        <dbReference type="ARBA" id="ARBA00023194"/>
    </source>
</evidence>
<keyword evidence="3" id="KW-0408">Iron</keyword>
<dbReference type="EMBL" id="CP002593">
    <property type="protein sequence ID" value="AEA25388.1"/>
    <property type="molecule type" value="Genomic_DNA"/>
</dbReference>